<dbReference type="EMBL" id="LNIX01000004">
    <property type="protein sequence ID" value="OXA55864.1"/>
    <property type="molecule type" value="Genomic_DNA"/>
</dbReference>
<feature type="region of interest" description="Disordered" evidence="1">
    <location>
        <begin position="847"/>
        <end position="904"/>
    </location>
</feature>
<dbReference type="PANTHER" id="PTHR46880">
    <property type="entry name" value="RAS-ASSOCIATING DOMAIN-CONTAINING PROTEIN"/>
    <property type="match status" value="1"/>
</dbReference>
<comment type="caution">
    <text evidence="2">The sequence shown here is derived from an EMBL/GenBank/DDBJ whole genome shotgun (WGS) entry which is preliminary data.</text>
</comment>
<dbReference type="SUPFAM" id="SSF53098">
    <property type="entry name" value="Ribonuclease H-like"/>
    <property type="match status" value="1"/>
</dbReference>
<name>A0A226EFN7_FOLCA</name>
<proteinExistence type="predicted"/>
<sequence length="914" mass="104307">MGISNNCPRTANFILNDNRKRQGEVIHRNDAKRTHLDSGHDGDSEVNEIDSTVTPIPTSINPKCTPVNQINSMIQIRNHMPSLPTFDAMILASMPPLPHLWNRQLDTSILRHVALYQSSLFSTSVMQNPTVSPWLEHVPDSKDNGNYRLRCKWCNAFLANGNRRDRKGYKQPSALMTPGGMLHDKKQANDNELLTHASNDVHLDALDYAKECAGQGDARKTSLSTIRKSYPPQERYWIPEINLFKMAVDHIQSNTAIARWPQRTRNLRGIDANIGYIHHTTEGLKKIMTSIAPYEKSKLFMEINKGNPLTVMVDTYQDVKGRHLLGVAFMMWYQKVPCIKAYRLIKLGGDLTSQAMFDALVLEMEKDKIDVAVKSNLVGLAADGAAVNLGIYESISTELVSWTGRSLEKVWCFGHRVNLVVKTLFENTGPADIFEIRRVMLSLGKLAKLFGSKTIWRERLREQAERDGLRPKNIKKITTTRWANDKRVALVTVQYMYPSIIKTMEDRKDYPGTTAAQMDDLLDLIDIMKDKNYVSTLAFMLDFYEVLDKFSMWAQKDSATRLNIGLFRQRFLSGIRRLFAGDLHHLGVFLREVGSIDVGNSQTENLYIYENDEDDGNEGVKYRGITLKEDEDITSESFIRLSNSRKIFLASVLQQAGRYFKEDEDMQYRIFHPISIGQTSGNPRSMDTIVKPPFIAVVTKLGYEEQERNELYREYKLVIDLAIALPNFANLQKLSAQAFWATILLDTKIPWTAGLRGLFKKLMIIPSGSVRLETLFSLTGYVLTKGRLSLDVCTADSILTIMMNLPRDLTHWDPYLYVLNFLSQDGFRTADFNSPMYKKLLRKDTTERNRIAEAPQTPFEDEDANVEMMDETDEDDDDDDDDDDDEDNDSADAEQEAMENVEDLSLFQIYWDGN</sequence>
<dbReference type="PANTHER" id="PTHR46880:SF5">
    <property type="entry name" value="DUF4371 DOMAIN-CONTAINING PROTEIN"/>
    <property type="match status" value="1"/>
</dbReference>
<gene>
    <name evidence="2" type="ORF">Fcan01_08892</name>
</gene>
<dbReference type="InterPro" id="IPR012337">
    <property type="entry name" value="RNaseH-like_sf"/>
</dbReference>
<reference evidence="2 3" key="1">
    <citation type="submission" date="2015-12" db="EMBL/GenBank/DDBJ databases">
        <title>The genome of Folsomia candida.</title>
        <authorList>
            <person name="Faddeeva A."/>
            <person name="Derks M.F."/>
            <person name="Anvar Y."/>
            <person name="Smit S."/>
            <person name="Van Straalen N."/>
            <person name="Roelofs D."/>
        </authorList>
    </citation>
    <scope>NUCLEOTIDE SEQUENCE [LARGE SCALE GENOMIC DNA]</scope>
    <source>
        <strain evidence="2 3">VU population</strain>
        <tissue evidence="2">Whole body</tissue>
    </source>
</reference>
<keyword evidence="3" id="KW-1185">Reference proteome</keyword>
<evidence type="ECO:0000313" key="2">
    <source>
        <dbReference type="EMBL" id="OXA55864.1"/>
    </source>
</evidence>
<dbReference type="AlphaFoldDB" id="A0A226EFN7"/>
<evidence type="ECO:0000313" key="3">
    <source>
        <dbReference type="Proteomes" id="UP000198287"/>
    </source>
</evidence>
<protein>
    <recommendedName>
        <fullName evidence="4">Zinc finger protein 862</fullName>
    </recommendedName>
</protein>
<dbReference type="Proteomes" id="UP000198287">
    <property type="component" value="Unassembled WGS sequence"/>
</dbReference>
<accession>A0A226EFN7</accession>
<feature type="compositionally biased region" description="Acidic residues" evidence="1">
    <location>
        <begin position="859"/>
        <end position="902"/>
    </location>
</feature>
<organism evidence="2 3">
    <name type="scientific">Folsomia candida</name>
    <name type="common">Springtail</name>
    <dbReference type="NCBI Taxonomy" id="158441"/>
    <lineage>
        <taxon>Eukaryota</taxon>
        <taxon>Metazoa</taxon>
        <taxon>Ecdysozoa</taxon>
        <taxon>Arthropoda</taxon>
        <taxon>Hexapoda</taxon>
        <taxon>Collembola</taxon>
        <taxon>Entomobryomorpha</taxon>
        <taxon>Isotomoidea</taxon>
        <taxon>Isotomidae</taxon>
        <taxon>Proisotominae</taxon>
        <taxon>Folsomia</taxon>
    </lineage>
</organism>
<evidence type="ECO:0008006" key="4">
    <source>
        <dbReference type="Google" id="ProtNLM"/>
    </source>
</evidence>
<evidence type="ECO:0000256" key="1">
    <source>
        <dbReference type="SAM" id="MobiDB-lite"/>
    </source>
</evidence>